<evidence type="ECO:0000256" key="4">
    <source>
        <dbReference type="ARBA" id="ARBA00012944"/>
    </source>
</evidence>
<dbReference type="AlphaFoldDB" id="A0A0S2MR22"/>
<keyword evidence="13 18" id="KW-0520">NAD</keyword>
<keyword evidence="14 18" id="KW-0830">Ubiquinone</keyword>
<dbReference type="Pfam" id="PF00361">
    <property type="entry name" value="Proton_antipo_M"/>
    <property type="match status" value="1"/>
</dbReference>
<dbReference type="GO" id="GO:0005743">
    <property type="term" value="C:mitochondrial inner membrane"/>
    <property type="evidence" value="ECO:0007669"/>
    <property type="project" value="UniProtKB-SubCell"/>
</dbReference>
<keyword evidence="11 18" id="KW-0249">Electron transport</keyword>
<dbReference type="GO" id="GO:0006120">
    <property type="term" value="P:mitochondrial electron transport, NADH to ubiquinone"/>
    <property type="evidence" value="ECO:0007669"/>
    <property type="project" value="InterPro"/>
</dbReference>
<comment type="subcellular location">
    <subcellularLocation>
        <location evidence="2 18">Mitochondrion inner membrane</location>
        <topology evidence="2 18">Multi-pass membrane protein</topology>
    </subcellularLocation>
</comment>
<organism evidence="20">
    <name type="scientific">Phloiophilus edwardsi</name>
    <dbReference type="NCBI Taxonomy" id="295730"/>
    <lineage>
        <taxon>Eukaryota</taxon>
        <taxon>Metazoa</taxon>
        <taxon>Ecdysozoa</taxon>
        <taxon>Arthropoda</taxon>
        <taxon>Hexapoda</taxon>
        <taxon>Insecta</taxon>
        <taxon>Pterygota</taxon>
        <taxon>Neoptera</taxon>
        <taxon>Endopterygota</taxon>
        <taxon>Coleoptera</taxon>
        <taxon>Polyphaga</taxon>
        <taxon>Cucujiformia</taxon>
        <taxon>Phloiophilidae</taxon>
        <taxon>Phloiophilus</taxon>
    </lineage>
</organism>
<evidence type="ECO:0000256" key="11">
    <source>
        <dbReference type="ARBA" id="ARBA00022982"/>
    </source>
</evidence>
<feature type="transmembrane region" description="Helical" evidence="18">
    <location>
        <begin position="150"/>
        <end position="169"/>
    </location>
</feature>
<evidence type="ECO:0000256" key="6">
    <source>
        <dbReference type="ARBA" id="ARBA00022448"/>
    </source>
</evidence>
<dbReference type="EC" id="7.1.1.2" evidence="4 18"/>
<dbReference type="InterPro" id="IPR001750">
    <property type="entry name" value="ND/Mrp_TM"/>
</dbReference>
<keyword evidence="15 18" id="KW-0496">Mitochondrion</keyword>
<proteinExistence type="inferred from homology"/>
<comment type="similarity">
    <text evidence="3 18">Belongs to the complex I subunit 2 family.</text>
</comment>
<evidence type="ECO:0000256" key="16">
    <source>
        <dbReference type="ARBA" id="ARBA00023136"/>
    </source>
</evidence>
<keyword evidence="9 18" id="KW-0999">Mitochondrion inner membrane</keyword>
<protein>
    <recommendedName>
        <fullName evidence="5 18">NADH-ubiquinone oxidoreductase chain 2</fullName>
        <ecNumber evidence="4 18">7.1.1.2</ecNumber>
    </recommendedName>
</protein>
<keyword evidence="10 18" id="KW-1278">Translocase</keyword>
<evidence type="ECO:0000256" key="1">
    <source>
        <dbReference type="ARBA" id="ARBA00003257"/>
    </source>
</evidence>
<evidence type="ECO:0000256" key="5">
    <source>
        <dbReference type="ARBA" id="ARBA00021008"/>
    </source>
</evidence>
<gene>
    <name evidence="20" type="primary">nad2</name>
</gene>
<dbReference type="PRINTS" id="PR01436">
    <property type="entry name" value="NADHDHGNASE2"/>
</dbReference>
<comment type="function">
    <text evidence="1">Core subunit of the mitochondrial membrane respiratory chain NADH dehydrogenase (Complex I) that is believed to belong to the minimal assembly required for catalysis. Complex I functions in the transfer of electrons from NADH to the respiratory chain. The immediate electron acceptor for the enzyme is believed to be ubiquinone.</text>
</comment>
<feature type="transmembrane region" description="Helical" evidence="18">
    <location>
        <begin position="176"/>
        <end position="194"/>
    </location>
</feature>
<evidence type="ECO:0000256" key="3">
    <source>
        <dbReference type="ARBA" id="ARBA00007012"/>
    </source>
</evidence>
<evidence type="ECO:0000256" key="15">
    <source>
        <dbReference type="ARBA" id="ARBA00023128"/>
    </source>
</evidence>
<feature type="transmembrane region" description="Helical" evidence="18">
    <location>
        <begin position="274"/>
        <end position="294"/>
    </location>
</feature>
<evidence type="ECO:0000256" key="10">
    <source>
        <dbReference type="ARBA" id="ARBA00022967"/>
    </source>
</evidence>
<comment type="catalytic activity">
    <reaction evidence="17 18">
        <text>a ubiquinone + NADH + 5 H(+)(in) = a ubiquinol + NAD(+) + 4 H(+)(out)</text>
        <dbReference type="Rhea" id="RHEA:29091"/>
        <dbReference type="Rhea" id="RHEA-COMP:9565"/>
        <dbReference type="Rhea" id="RHEA-COMP:9566"/>
        <dbReference type="ChEBI" id="CHEBI:15378"/>
        <dbReference type="ChEBI" id="CHEBI:16389"/>
        <dbReference type="ChEBI" id="CHEBI:17976"/>
        <dbReference type="ChEBI" id="CHEBI:57540"/>
        <dbReference type="ChEBI" id="CHEBI:57945"/>
        <dbReference type="EC" id="7.1.1.2"/>
    </reaction>
</comment>
<dbReference type="PANTHER" id="PTHR46552">
    <property type="entry name" value="NADH-UBIQUINONE OXIDOREDUCTASE CHAIN 2"/>
    <property type="match status" value="1"/>
</dbReference>
<reference evidence="20" key="1">
    <citation type="submission" date="2012-06" db="EMBL/GenBank/DDBJ databases">
        <title>Mitogenomics of the Coleoptera under dense taxon sampling.</title>
        <authorList>
            <person name="Timmermans M.J.T.N."/>
            <person name="Lim J."/>
            <person name="Dodsworth S."/>
            <person name="Haran J."/>
            <person name="Ahrens D."/>
            <person name="Bocak L."/>
            <person name="London A."/>
            <person name="Culverwell L."/>
            <person name="Vogler A.P."/>
        </authorList>
    </citation>
    <scope>NUCLEOTIDE SEQUENCE</scope>
</reference>
<dbReference type="EMBL" id="JX412815">
    <property type="protein sequence ID" value="ALO77168.1"/>
    <property type="molecule type" value="Genomic_DNA"/>
</dbReference>
<feature type="transmembrane region" description="Helical" evidence="18">
    <location>
        <begin position="200"/>
        <end position="220"/>
    </location>
</feature>
<evidence type="ECO:0000256" key="13">
    <source>
        <dbReference type="ARBA" id="ARBA00023027"/>
    </source>
</evidence>
<evidence type="ECO:0000259" key="19">
    <source>
        <dbReference type="Pfam" id="PF00361"/>
    </source>
</evidence>
<evidence type="ECO:0000256" key="14">
    <source>
        <dbReference type="ARBA" id="ARBA00023075"/>
    </source>
</evidence>
<dbReference type="PANTHER" id="PTHR46552:SF1">
    <property type="entry name" value="NADH-UBIQUINONE OXIDOREDUCTASE CHAIN 2"/>
    <property type="match status" value="1"/>
</dbReference>
<accession>A0A0S2MR22</accession>
<feature type="transmembrane region" description="Helical" evidence="18">
    <location>
        <begin position="241"/>
        <end position="262"/>
    </location>
</feature>
<feature type="transmembrane region" description="Helical" evidence="18">
    <location>
        <begin position="315"/>
        <end position="335"/>
    </location>
</feature>
<evidence type="ECO:0000256" key="8">
    <source>
        <dbReference type="ARBA" id="ARBA00022692"/>
    </source>
</evidence>
<evidence type="ECO:0000256" key="9">
    <source>
        <dbReference type="ARBA" id="ARBA00022792"/>
    </source>
</evidence>
<keyword evidence="6" id="KW-0813">Transport</keyword>
<feature type="transmembrane region" description="Helical" evidence="18">
    <location>
        <begin position="6"/>
        <end position="32"/>
    </location>
</feature>
<keyword evidence="16 18" id="KW-0472">Membrane</keyword>
<evidence type="ECO:0000313" key="20">
    <source>
        <dbReference type="EMBL" id="ALO77168.1"/>
    </source>
</evidence>
<evidence type="ECO:0000256" key="17">
    <source>
        <dbReference type="ARBA" id="ARBA00049551"/>
    </source>
</evidence>
<dbReference type="InterPro" id="IPR050175">
    <property type="entry name" value="Complex_I_Subunit_2"/>
</dbReference>
<dbReference type="InterPro" id="IPR003917">
    <property type="entry name" value="NADH_UbQ_OxRdtase_chain2"/>
</dbReference>
<comment type="function">
    <text evidence="18">Core subunit of the mitochondrial membrane respiratory chain NADH dehydrogenase (Complex I) which catalyzes electron transfer from NADH through the respiratory chain, using ubiquinone as an electron acceptor. Essential for the catalytic activity and assembly of complex I.</text>
</comment>
<keyword evidence="8 18" id="KW-0812">Transmembrane</keyword>
<evidence type="ECO:0000256" key="12">
    <source>
        <dbReference type="ARBA" id="ARBA00022989"/>
    </source>
</evidence>
<evidence type="ECO:0000256" key="7">
    <source>
        <dbReference type="ARBA" id="ARBA00022660"/>
    </source>
</evidence>
<evidence type="ECO:0000256" key="18">
    <source>
        <dbReference type="RuleBase" id="RU003403"/>
    </source>
</evidence>
<feature type="transmembrane region" description="Helical" evidence="18">
    <location>
        <begin position="62"/>
        <end position="82"/>
    </location>
</feature>
<dbReference type="GO" id="GO:0008137">
    <property type="term" value="F:NADH dehydrogenase (ubiquinone) activity"/>
    <property type="evidence" value="ECO:0007669"/>
    <property type="project" value="UniProtKB-EC"/>
</dbReference>
<keyword evidence="7 18" id="KW-0679">Respiratory chain</keyword>
<geneLocation type="mitochondrion" evidence="20"/>
<evidence type="ECO:0000256" key="2">
    <source>
        <dbReference type="ARBA" id="ARBA00004448"/>
    </source>
</evidence>
<feature type="domain" description="NADH:quinone oxidoreductase/Mrp antiporter transmembrane" evidence="19">
    <location>
        <begin position="22"/>
        <end position="286"/>
    </location>
</feature>
<keyword evidence="12 18" id="KW-1133">Transmembrane helix</keyword>
<sequence length="338" mass="39520">MKLYKIYFYSLTMMGTLISISSYSYIGIWLGLEMNLLSVIPLFSSKTFYKNDMYSSESSMKYFITQIMASSMILLAFILFSLKNDNLMINSNSLTILFNSSLLMKMGTAPFHFWFPMVMEGLNWMNCFILLTWQKIAPMVILMYNMNLSLFMYLCIIMAMIISGLMGINQTSMRKIMAYSSINHIGWMLSIMFYSQSIWLLYFSIYSIISLNLILIFNSINLININQFIFNMNKNFMLKMFFILNFLSLGGLPPLLGFLPKWLIINVMIMNKSYLIPTIMILFTLMTLFFYMRIIFSISILNSLSLIEKSSNKNFWMLISYWLSISGLILVPTIFDFM</sequence>
<name>A0A0S2MR22_9CUCU</name>